<keyword evidence="2" id="KW-1185">Reference proteome</keyword>
<dbReference type="Proteomes" id="UP001177260">
    <property type="component" value="Unassembled WGS sequence"/>
</dbReference>
<dbReference type="EMBL" id="JAOPJF010000050">
    <property type="protein sequence ID" value="KAK1142464.1"/>
    <property type="molecule type" value="Genomic_DNA"/>
</dbReference>
<protein>
    <submittedName>
        <fullName evidence="1">Uncharacterized protein</fullName>
    </submittedName>
</protein>
<reference evidence="1 2" key="1">
    <citation type="journal article" date="2023" name="ACS Omega">
        <title>Identification of the Neoaspergillic Acid Biosynthesis Gene Cluster by Establishing an In Vitro CRISPR-Ribonucleoprotein Genetic System in Aspergillus melleus.</title>
        <authorList>
            <person name="Yuan B."/>
            <person name="Grau M.F."/>
            <person name="Murata R.M."/>
            <person name="Torok T."/>
            <person name="Venkateswaran K."/>
            <person name="Stajich J.E."/>
            <person name="Wang C.C.C."/>
        </authorList>
    </citation>
    <scope>NUCLEOTIDE SEQUENCE [LARGE SCALE GENOMIC DNA]</scope>
    <source>
        <strain evidence="1 2">IMV 1140</strain>
    </source>
</reference>
<evidence type="ECO:0000313" key="1">
    <source>
        <dbReference type="EMBL" id="KAK1142464.1"/>
    </source>
</evidence>
<organism evidence="1 2">
    <name type="scientific">Aspergillus melleus</name>
    <dbReference type="NCBI Taxonomy" id="138277"/>
    <lineage>
        <taxon>Eukaryota</taxon>
        <taxon>Fungi</taxon>
        <taxon>Dikarya</taxon>
        <taxon>Ascomycota</taxon>
        <taxon>Pezizomycotina</taxon>
        <taxon>Eurotiomycetes</taxon>
        <taxon>Eurotiomycetidae</taxon>
        <taxon>Eurotiales</taxon>
        <taxon>Aspergillaceae</taxon>
        <taxon>Aspergillus</taxon>
        <taxon>Aspergillus subgen. Circumdati</taxon>
    </lineage>
</organism>
<sequence length="361" mass="40882">MGLHWGADSLKSLIPDELWAQIQSVQVDPSEPTAEYDCLNFLNAQSGETMATIPVQYFYRLRRDKLRHLLSQGIDVRYGRNMQAIEYAEDGRHATTLCDDGQSITTRLVVGTDGARSTTRQLLLGSSAGRIRYLPYCATFVQASYNAEQARFLRAFHPLYLAGINPAGYFSFFGLHNAEDPAQPESWTFFFYISWHSTLEEQKDTAEWTNAQRLQQVKEFAKTFADPWRSAFEWLEDDHQVWYMNLTDFNPGSRDHRWNNRGGCVTLAGDAAHAMTYQRGQGLNHSVTDAANLAECIRDFVQGRVSQSEAITRYENEMISRAGGEVCLSTTNTEMLHNWEKVLSSPVLNSGLKRNNTAHVG</sequence>
<gene>
    <name evidence="1" type="ORF">N8T08_007826</name>
</gene>
<comment type="caution">
    <text evidence="1">The sequence shown here is derived from an EMBL/GenBank/DDBJ whole genome shotgun (WGS) entry which is preliminary data.</text>
</comment>
<accession>A0ACC3AXL5</accession>
<evidence type="ECO:0000313" key="2">
    <source>
        <dbReference type="Proteomes" id="UP001177260"/>
    </source>
</evidence>
<name>A0ACC3AXL5_9EURO</name>
<proteinExistence type="predicted"/>